<feature type="signal peptide" evidence="2">
    <location>
        <begin position="1"/>
        <end position="18"/>
    </location>
</feature>
<dbReference type="EMBL" id="CP080429">
    <property type="protein sequence ID" value="QYJ68157.1"/>
    <property type="molecule type" value="Genomic_DNA"/>
</dbReference>
<gene>
    <name evidence="4" type="ORF">K1I41_11610</name>
</gene>
<dbReference type="SUPFAM" id="SSF103088">
    <property type="entry name" value="OmpA-like"/>
    <property type="match status" value="1"/>
</dbReference>
<reference evidence="4 5" key="1">
    <citation type="submission" date="2021-07" db="EMBL/GenBank/DDBJ databases">
        <title>Flavobacterium WSW3-B6 sp.nov, isolated from seaweed.</title>
        <authorList>
            <person name="Muhammad N."/>
            <person name="Ho H."/>
            <person name="Lee Y.-J."/>
            <person name="Nguyen T."/>
            <person name="Ho J."/>
            <person name="Kim S.-G."/>
        </authorList>
    </citation>
    <scope>NUCLEOTIDE SEQUENCE [LARGE SCALE GENOMIC DNA]</scope>
    <source>
        <strain evidence="4 5">WSW3-B6</strain>
    </source>
</reference>
<dbReference type="PANTHER" id="PTHR30329">
    <property type="entry name" value="STATOR ELEMENT OF FLAGELLAR MOTOR COMPLEX"/>
    <property type="match status" value="1"/>
</dbReference>
<dbReference type="PROSITE" id="PS51123">
    <property type="entry name" value="OMPA_2"/>
    <property type="match status" value="1"/>
</dbReference>
<dbReference type="Proteomes" id="UP000825381">
    <property type="component" value="Chromosome"/>
</dbReference>
<keyword evidence="1" id="KW-0472">Membrane</keyword>
<keyword evidence="2" id="KW-0732">Signal</keyword>
<evidence type="ECO:0000259" key="3">
    <source>
        <dbReference type="PROSITE" id="PS51123"/>
    </source>
</evidence>
<protein>
    <submittedName>
        <fullName evidence="4">OmpA family protein</fullName>
    </submittedName>
</protein>
<dbReference type="Pfam" id="PF00691">
    <property type="entry name" value="OmpA"/>
    <property type="match status" value="1"/>
</dbReference>
<evidence type="ECO:0000313" key="4">
    <source>
        <dbReference type="EMBL" id="QYJ68157.1"/>
    </source>
</evidence>
<organism evidence="4 5">
    <name type="scientific">Flavobacterium litorale</name>
    <dbReference type="NCBI Taxonomy" id="2856519"/>
    <lineage>
        <taxon>Bacteria</taxon>
        <taxon>Pseudomonadati</taxon>
        <taxon>Bacteroidota</taxon>
        <taxon>Flavobacteriia</taxon>
        <taxon>Flavobacteriales</taxon>
        <taxon>Flavobacteriaceae</taxon>
        <taxon>Flavobacterium</taxon>
    </lineage>
</organism>
<dbReference type="Gene3D" id="3.30.1330.60">
    <property type="entry name" value="OmpA-like domain"/>
    <property type="match status" value="1"/>
</dbReference>
<feature type="domain" description="OmpA-like" evidence="3">
    <location>
        <begin position="63"/>
        <end position="177"/>
    </location>
</feature>
<keyword evidence="5" id="KW-1185">Reference proteome</keyword>
<feature type="chain" id="PRO_5045777320" evidence="2">
    <location>
        <begin position="19"/>
        <end position="177"/>
    </location>
</feature>
<dbReference type="PANTHER" id="PTHR30329:SF21">
    <property type="entry name" value="LIPOPROTEIN YIAD-RELATED"/>
    <property type="match status" value="1"/>
</dbReference>
<dbReference type="InterPro" id="IPR006665">
    <property type="entry name" value="OmpA-like"/>
</dbReference>
<evidence type="ECO:0000256" key="2">
    <source>
        <dbReference type="SAM" id="SignalP"/>
    </source>
</evidence>
<dbReference type="InterPro" id="IPR050330">
    <property type="entry name" value="Bact_OuterMem_StrucFunc"/>
</dbReference>
<evidence type="ECO:0000313" key="5">
    <source>
        <dbReference type="Proteomes" id="UP000825381"/>
    </source>
</evidence>
<dbReference type="InterPro" id="IPR036737">
    <property type="entry name" value="OmpA-like_sf"/>
</dbReference>
<sequence>MKQLFTIVFVFCSVVVLAQNETESTEMSFELDNLSIERELEEDDSIDMMLRLRNLSINRKLKVGDKIRLDNVNFEPGTTMLVPSSNISLLRLLKLMKERQNINIVILGHTCCGLWDQSDLSARRARTVYKYLIDNGVETYRMTYVGLGSSKPIHTIPESTSWQRKANRRVEIMITKA</sequence>
<accession>A0ABX8V5Z5</accession>
<evidence type="ECO:0000256" key="1">
    <source>
        <dbReference type="PROSITE-ProRule" id="PRU00473"/>
    </source>
</evidence>
<dbReference type="RefSeq" id="WP_220640501.1">
    <property type="nucleotide sequence ID" value="NZ_CP080429.1"/>
</dbReference>
<name>A0ABX8V5Z5_9FLAO</name>
<dbReference type="CDD" id="cd07185">
    <property type="entry name" value="OmpA_C-like"/>
    <property type="match status" value="1"/>
</dbReference>
<proteinExistence type="predicted"/>